<name>A0A7J6AVS5_AMEME</name>
<evidence type="ECO:0000313" key="2">
    <source>
        <dbReference type="EMBL" id="KAF4086239.1"/>
    </source>
</evidence>
<dbReference type="EMBL" id="JAAGNN010000008">
    <property type="protein sequence ID" value="KAF4086239.1"/>
    <property type="molecule type" value="Genomic_DNA"/>
</dbReference>
<dbReference type="Proteomes" id="UP000593565">
    <property type="component" value="Unassembled WGS sequence"/>
</dbReference>
<keyword evidence="3" id="KW-1185">Reference proteome</keyword>
<dbReference type="AlphaFoldDB" id="A0A7J6AVS5"/>
<gene>
    <name evidence="2" type="ORF">AMELA_G00103970</name>
</gene>
<sequence>MVRQDDTWSHDPLALTGPNPAKKHSRARTGSLVMESQQVKRARPSDGSTGHRPYYVAAVCWRGTVLGIGGGAPPTPCWDPLQRQTDGQMEELRGPFAEKNCHLLRTPTL</sequence>
<comment type="caution">
    <text evidence="2">The sequence shown here is derived from an EMBL/GenBank/DDBJ whole genome shotgun (WGS) entry which is preliminary data.</text>
</comment>
<reference evidence="2 3" key="1">
    <citation type="submission" date="2020-02" db="EMBL/GenBank/DDBJ databases">
        <title>A chromosome-scale genome assembly of the black bullhead catfish (Ameiurus melas).</title>
        <authorList>
            <person name="Wen M."/>
            <person name="Zham M."/>
            <person name="Cabau C."/>
            <person name="Klopp C."/>
            <person name="Donnadieu C."/>
            <person name="Roques C."/>
            <person name="Bouchez O."/>
            <person name="Lampietro C."/>
            <person name="Jouanno E."/>
            <person name="Herpin A."/>
            <person name="Louis A."/>
            <person name="Berthelot C."/>
            <person name="Parey E."/>
            <person name="Roest-Crollius H."/>
            <person name="Braasch I."/>
            <person name="Postlethwait J."/>
            <person name="Robinson-Rechavi M."/>
            <person name="Echchiki A."/>
            <person name="Begum T."/>
            <person name="Montfort J."/>
            <person name="Schartl M."/>
            <person name="Bobe J."/>
            <person name="Guiguen Y."/>
        </authorList>
    </citation>
    <scope>NUCLEOTIDE SEQUENCE [LARGE SCALE GENOMIC DNA]</scope>
    <source>
        <strain evidence="2">M_S1</strain>
        <tissue evidence="2">Blood</tissue>
    </source>
</reference>
<feature type="region of interest" description="Disordered" evidence="1">
    <location>
        <begin position="1"/>
        <end position="49"/>
    </location>
</feature>
<proteinExistence type="predicted"/>
<protein>
    <submittedName>
        <fullName evidence="2">Uncharacterized protein</fullName>
    </submittedName>
</protein>
<organism evidence="2 3">
    <name type="scientific">Ameiurus melas</name>
    <name type="common">Black bullhead</name>
    <name type="synonym">Silurus melas</name>
    <dbReference type="NCBI Taxonomy" id="219545"/>
    <lineage>
        <taxon>Eukaryota</taxon>
        <taxon>Metazoa</taxon>
        <taxon>Chordata</taxon>
        <taxon>Craniata</taxon>
        <taxon>Vertebrata</taxon>
        <taxon>Euteleostomi</taxon>
        <taxon>Actinopterygii</taxon>
        <taxon>Neopterygii</taxon>
        <taxon>Teleostei</taxon>
        <taxon>Ostariophysi</taxon>
        <taxon>Siluriformes</taxon>
        <taxon>Ictaluridae</taxon>
        <taxon>Ameiurus</taxon>
    </lineage>
</organism>
<evidence type="ECO:0000256" key="1">
    <source>
        <dbReference type="SAM" id="MobiDB-lite"/>
    </source>
</evidence>
<evidence type="ECO:0000313" key="3">
    <source>
        <dbReference type="Proteomes" id="UP000593565"/>
    </source>
</evidence>
<accession>A0A7J6AVS5</accession>